<name>A0A9P5P9B7_9AGAR</name>
<feature type="coiled-coil region" evidence="1">
    <location>
        <begin position="291"/>
        <end position="364"/>
    </location>
</feature>
<evidence type="ECO:0000256" key="2">
    <source>
        <dbReference type="SAM" id="MobiDB-lite"/>
    </source>
</evidence>
<reference evidence="3" key="1">
    <citation type="submission" date="2020-11" db="EMBL/GenBank/DDBJ databases">
        <authorList>
            <consortium name="DOE Joint Genome Institute"/>
            <person name="Ahrendt S."/>
            <person name="Riley R."/>
            <person name="Andreopoulos W."/>
            <person name="Labutti K."/>
            <person name="Pangilinan J."/>
            <person name="Ruiz-Duenas F.J."/>
            <person name="Barrasa J.M."/>
            <person name="Sanchez-Garcia M."/>
            <person name="Camarero S."/>
            <person name="Miyauchi S."/>
            <person name="Serrano A."/>
            <person name="Linde D."/>
            <person name="Babiker R."/>
            <person name="Drula E."/>
            <person name="Ayuso-Fernandez I."/>
            <person name="Pacheco R."/>
            <person name="Padilla G."/>
            <person name="Ferreira P."/>
            <person name="Barriuso J."/>
            <person name="Kellner H."/>
            <person name="Castanera R."/>
            <person name="Alfaro M."/>
            <person name="Ramirez L."/>
            <person name="Pisabarro A.G."/>
            <person name="Kuo A."/>
            <person name="Tritt A."/>
            <person name="Lipzen A."/>
            <person name="He G."/>
            <person name="Yan M."/>
            <person name="Ng V."/>
            <person name="Cullen D."/>
            <person name="Martin F."/>
            <person name="Rosso M.-N."/>
            <person name="Henrissat B."/>
            <person name="Hibbett D."/>
            <person name="Martinez A.T."/>
            <person name="Grigoriev I.V."/>
        </authorList>
    </citation>
    <scope>NUCLEOTIDE SEQUENCE</scope>
    <source>
        <strain evidence="3">AH 40177</strain>
    </source>
</reference>
<evidence type="ECO:0000313" key="3">
    <source>
        <dbReference type="EMBL" id="KAF9059678.1"/>
    </source>
</evidence>
<protein>
    <submittedName>
        <fullName evidence="3">Uncharacterized protein</fullName>
    </submittedName>
</protein>
<dbReference type="Proteomes" id="UP000772434">
    <property type="component" value="Unassembled WGS sequence"/>
</dbReference>
<feature type="region of interest" description="Disordered" evidence="2">
    <location>
        <begin position="119"/>
        <end position="149"/>
    </location>
</feature>
<sequence>MALTLAKGLRFLYLRNREAQRIRLASPLPFSVRDSRDVKHDLLTRGDPCDHLLVTQVRYYQRVIAPLHEFMVVEFKDIRRTDAEVKSYVLLERWGSDFRPPNKSLKKIERHELDANQIRSTDGLNGSASHSRSSSSTSLTASLHSSSNSSSVANDRFIIFLRRKMADVDKLEPSGYTLLATLTRPSSSSFNMAKLADIPIYNTLDSQCFYFGRVIWEVMRMEMGVPSDEAVAPNDPGDMKVDPLHWASHYVKGKMADKVKKAKFNDAWLLFDEAVRESVAVSFYIDIKKPILDLEASVLKERQRREQLEEEQRRSEAVIVEERRRSEAVIVEERRRTAAAILEKEALFLKVQRLEAQIANASASQA</sequence>
<dbReference type="OrthoDB" id="3047275at2759"/>
<proteinExistence type="predicted"/>
<gene>
    <name evidence="3" type="ORF">BDP27DRAFT_1340896</name>
</gene>
<organism evidence="3 4">
    <name type="scientific">Rhodocollybia butyracea</name>
    <dbReference type="NCBI Taxonomy" id="206335"/>
    <lineage>
        <taxon>Eukaryota</taxon>
        <taxon>Fungi</taxon>
        <taxon>Dikarya</taxon>
        <taxon>Basidiomycota</taxon>
        <taxon>Agaricomycotina</taxon>
        <taxon>Agaricomycetes</taxon>
        <taxon>Agaricomycetidae</taxon>
        <taxon>Agaricales</taxon>
        <taxon>Marasmiineae</taxon>
        <taxon>Omphalotaceae</taxon>
        <taxon>Rhodocollybia</taxon>
    </lineage>
</organism>
<dbReference type="AlphaFoldDB" id="A0A9P5P9B7"/>
<comment type="caution">
    <text evidence="3">The sequence shown here is derived from an EMBL/GenBank/DDBJ whole genome shotgun (WGS) entry which is preliminary data.</text>
</comment>
<keyword evidence="1" id="KW-0175">Coiled coil</keyword>
<evidence type="ECO:0000313" key="4">
    <source>
        <dbReference type="Proteomes" id="UP000772434"/>
    </source>
</evidence>
<accession>A0A9P5P9B7</accession>
<dbReference type="EMBL" id="JADNRY010000284">
    <property type="protein sequence ID" value="KAF9059678.1"/>
    <property type="molecule type" value="Genomic_DNA"/>
</dbReference>
<feature type="compositionally biased region" description="Low complexity" evidence="2">
    <location>
        <begin position="127"/>
        <end position="149"/>
    </location>
</feature>
<keyword evidence="4" id="KW-1185">Reference proteome</keyword>
<evidence type="ECO:0000256" key="1">
    <source>
        <dbReference type="SAM" id="Coils"/>
    </source>
</evidence>